<feature type="transmembrane region" description="Helical" evidence="3">
    <location>
        <begin position="119"/>
        <end position="136"/>
    </location>
</feature>
<sequence>MSVENLEYTERIRNRVLSAVTLIFTFVMLALVTFNVFYNSQYLLAFIEGLFALLSLYIFFKCRKGHCHPYLVFFYLLSIALLILTANLLLPLTDVVFLWAFFFPTISYLLLGGALGFKLTTIVFVSVGAVLLARLFDDQIFDYGPVTINFATCYITIWCVTHFFELSRAKANTSLSKLALTDALTGTSNRLAFTSSFASFVGDYLLMFDIDDFKHINDEHGHDIGDKALSEIGGCLKAEVGNERVFRVGGEEFCVWISAKHMSEAITKANRLREAISNIQLKADSRDVYLTLSGGLVKNEYHTESDLLKYADQLMYQAKMNGKDQITHCAEAA</sequence>
<feature type="transmembrane region" description="Helical" evidence="3">
    <location>
        <begin position="96"/>
        <end position="112"/>
    </location>
</feature>
<evidence type="ECO:0000256" key="2">
    <source>
        <dbReference type="ARBA" id="ARBA00034247"/>
    </source>
</evidence>
<dbReference type="InterPro" id="IPR029787">
    <property type="entry name" value="Nucleotide_cyclase"/>
</dbReference>
<dbReference type="Proteomes" id="UP000572072">
    <property type="component" value="Unassembled WGS sequence"/>
</dbReference>
<dbReference type="Pfam" id="PF00990">
    <property type="entry name" value="GGDEF"/>
    <property type="match status" value="1"/>
</dbReference>
<evidence type="ECO:0000259" key="4">
    <source>
        <dbReference type="PROSITE" id="PS50887"/>
    </source>
</evidence>
<keyword evidence="3" id="KW-0472">Membrane</keyword>
<evidence type="ECO:0000313" key="6">
    <source>
        <dbReference type="Proteomes" id="UP000572072"/>
    </source>
</evidence>
<comment type="catalytic activity">
    <reaction evidence="2">
        <text>2 GTP = 3',3'-c-di-GMP + 2 diphosphate</text>
        <dbReference type="Rhea" id="RHEA:24898"/>
        <dbReference type="ChEBI" id="CHEBI:33019"/>
        <dbReference type="ChEBI" id="CHEBI:37565"/>
        <dbReference type="ChEBI" id="CHEBI:58805"/>
        <dbReference type="EC" id="2.7.7.65"/>
    </reaction>
</comment>
<dbReference type="AlphaFoldDB" id="A0A7Y3ZAN3"/>
<keyword evidence="3" id="KW-1133">Transmembrane helix</keyword>
<comment type="caution">
    <text evidence="5">The sequence shown here is derived from an EMBL/GenBank/DDBJ whole genome shotgun (WGS) entry which is preliminary data.</text>
</comment>
<gene>
    <name evidence="5" type="ORF">F0262_16200</name>
</gene>
<dbReference type="SMART" id="SM00267">
    <property type="entry name" value="GGDEF"/>
    <property type="match status" value="1"/>
</dbReference>
<feature type="transmembrane region" description="Helical" evidence="3">
    <location>
        <begin position="16"/>
        <end position="36"/>
    </location>
</feature>
<dbReference type="EMBL" id="VTYN01000017">
    <property type="protein sequence ID" value="NOH49591.1"/>
    <property type="molecule type" value="Genomic_DNA"/>
</dbReference>
<dbReference type="InterPro" id="IPR043128">
    <property type="entry name" value="Rev_trsase/Diguanyl_cyclase"/>
</dbReference>
<dbReference type="InterPro" id="IPR048435">
    <property type="entry name" value="MASE6"/>
</dbReference>
<feature type="transmembrane region" description="Helical" evidence="3">
    <location>
        <begin position="42"/>
        <end position="60"/>
    </location>
</feature>
<organism evidence="5 6">
    <name type="scientific">Vibrio rotiferianus</name>
    <dbReference type="NCBI Taxonomy" id="190895"/>
    <lineage>
        <taxon>Bacteria</taxon>
        <taxon>Pseudomonadati</taxon>
        <taxon>Pseudomonadota</taxon>
        <taxon>Gammaproteobacteria</taxon>
        <taxon>Vibrionales</taxon>
        <taxon>Vibrionaceae</taxon>
        <taxon>Vibrio</taxon>
    </lineage>
</organism>
<dbReference type="GO" id="GO:0052621">
    <property type="term" value="F:diguanylate cyclase activity"/>
    <property type="evidence" value="ECO:0007669"/>
    <property type="project" value="UniProtKB-EC"/>
</dbReference>
<dbReference type="EC" id="2.7.7.65" evidence="1"/>
<name>A0A7Y3ZAN3_9VIBR</name>
<dbReference type="SUPFAM" id="SSF55073">
    <property type="entry name" value="Nucleotide cyclase"/>
    <property type="match status" value="1"/>
</dbReference>
<dbReference type="NCBIfam" id="TIGR00254">
    <property type="entry name" value="GGDEF"/>
    <property type="match status" value="1"/>
</dbReference>
<dbReference type="Pfam" id="PF20966">
    <property type="entry name" value="MASE6"/>
    <property type="match status" value="1"/>
</dbReference>
<dbReference type="PANTHER" id="PTHR45138:SF9">
    <property type="entry name" value="DIGUANYLATE CYCLASE DGCM-RELATED"/>
    <property type="match status" value="1"/>
</dbReference>
<keyword evidence="3" id="KW-0812">Transmembrane</keyword>
<dbReference type="InterPro" id="IPR050469">
    <property type="entry name" value="Diguanylate_Cyclase"/>
</dbReference>
<protein>
    <recommendedName>
        <fullName evidence="1">diguanylate cyclase</fullName>
        <ecNumber evidence="1">2.7.7.65</ecNumber>
    </recommendedName>
</protein>
<reference evidence="5 6" key="1">
    <citation type="submission" date="2019-08" db="EMBL/GenBank/DDBJ databases">
        <title>Draft genome sequencing and comparative genomics of hatchery-associated Vibrios.</title>
        <authorList>
            <person name="Kehlet-Delgado H."/>
            <person name="Mueller R.S."/>
        </authorList>
    </citation>
    <scope>NUCLEOTIDE SEQUENCE [LARGE SCALE GENOMIC DNA]</scope>
    <source>
        <strain evidence="5 6">00-78-3</strain>
    </source>
</reference>
<dbReference type="Gene3D" id="3.30.70.270">
    <property type="match status" value="1"/>
</dbReference>
<evidence type="ECO:0000256" key="3">
    <source>
        <dbReference type="SAM" id="Phobius"/>
    </source>
</evidence>
<dbReference type="InterPro" id="IPR000160">
    <property type="entry name" value="GGDEF_dom"/>
</dbReference>
<dbReference type="PROSITE" id="PS50887">
    <property type="entry name" value="GGDEF"/>
    <property type="match status" value="1"/>
</dbReference>
<dbReference type="RefSeq" id="WP_171358546.1">
    <property type="nucleotide sequence ID" value="NZ_VTYN01000017.1"/>
</dbReference>
<evidence type="ECO:0000256" key="1">
    <source>
        <dbReference type="ARBA" id="ARBA00012528"/>
    </source>
</evidence>
<accession>A0A7Y3ZAN3</accession>
<feature type="domain" description="GGDEF" evidence="4">
    <location>
        <begin position="201"/>
        <end position="331"/>
    </location>
</feature>
<proteinExistence type="predicted"/>
<feature type="transmembrane region" description="Helical" evidence="3">
    <location>
        <begin position="72"/>
        <end position="90"/>
    </location>
</feature>
<dbReference type="CDD" id="cd01949">
    <property type="entry name" value="GGDEF"/>
    <property type="match status" value="1"/>
</dbReference>
<feature type="transmembrane region" description="Helical" evidence="3">
    <location>
        <begin position="148"/>
        <end position="167"/>
    </location>
</feature>
<evidence type="ECO:0000313" key="5">
    <source>
        <dbReference type="EMBL" id="NOH49591.1"/>
    </source>
</evidence>
<dbReference type="PANTHER" id="PTHR45138">
    <property type="entry name" value="REGULATORY COMPONENTS OF SENSORY TRANSDUCTION SYSTEM"/>
    <property type="match status" value="1"/>
</dbReference>